<comment type="caution">
    <text evidence="1">The sequence shown here is derived from an EMBL/GenBank/DDBJ whole genome shotgun (WGS) entry which is preliminary data.</text>
</comment>
<sequence length="113" mass="12829">SNEREKIIINTPSDYVNLFEKCWSSEPDLRPILDDVLPELVRLSKERPIKFITNIIGDKRITESLSKTLENLNSSSDSGRQCIFRENVPSISENVNTSIHTGNLVLSNDNENI</sequence>
<dbReference type="Proteomes" id="UP000789920">
    <property type="component" value="Unassembled WGS sequence"/>
</dbReference>
<reference evidence="1" key="1">
    <citation type="submission" date="2021-06" db="EMBL/GenBank/DDBJ databases">
        <authorList>
            <person name="Kallberg Y."/>
            <person name="Tangrot J."/>
            <person name="Rosling A."/>
        </authorList>
    </citation>
    <scope>NUCLEOTIDE SEQUENCE</scope>
    <source>
        <strain evidence="1">MA461A</strain>
    </source>
</reference>
<dbReference type="EMBL" id="CAJVQC010056330">
    <property type="protein sequence ID" value="CAG8796313.1"/>
    <property type="molecule type" value="Genomic_DNA"/>
</dbReference>
<evidence type="ECO:0000313" key="1">
    <source>
        <dbReference type="EMBL" id="CAG8796313.1"/>
    </source>
</evidence>
<proteinExistence type="predicted"/>
<name>A0ACA9RJJ0_9GLOM</name>
<protein>
    <submittedName>
        <fullName evidence="1">27969_t:CDS:1</fullName>
    </submittedName>
</protein>
<feature type="non-terminal residue" evidence="1">
    <location>
        <position position="113"/>
    </location>
</feature>
<keyword evidence="2" id="KW-1185">Reference proteome</keyword>
<accession>A0ACA9RJJ0</accession>
<evidence type="ECO:0000313" key="2">
    <source>
        <dbReference type="Proteomes" id="UP000789920"/>
    </source>
</evidence>
<organism evidence="1 2">
    <name type="scientific">Racocetra persica</name>
    <dbReference type="NCBI Taxonomy" id="160502"/>
    <lineage>
        <taxon>Eukaryota</taxon>
        <taxon>Fungi</taxon>
        <taxon>Fungi incertae sedis</taxon>
        <taxon>Mucoromycota</taxon>
        <taxon>Glomeromycotina</taxon>
        <taxon>Glomeromycetes</taxon>
        <taxon>Diversisporales</taxon>
        <taxon>Gigasporaceae</taxon>
        <taxon>Racocetra</taxon>
    </lineage>
</organism>
<feature type="non-terminal residue" evidence="1">
    <location>
        <position position="1"/>
    </location>
</feature>
<gene>
    <name evidence="1" type="ORF">RPERSI_LOCUS20128</name>
</gene>